<dbReference type="InterPro" id="IPR053041">
    <property type="entry name" value="Transglut-like_Superfamily_Mod"/>
</dbReference>
<organism evidence="2 3">
    <name type="scientific">Romanomermis culicivorax</name>
    <name type="common">Nematode worm</name>
    <dbReference type="NCBI Taxonomy" id="13658"/>
    <lineage>
        <taxon>Eukaryota</taxon>
        <taxon>Metazoa</taxon>
        <taxon>Ecdysozoa</taxon>
        <taxon>Nematoda</taxon>
        <taxon>Enoplea</taxon>
        <taxon>Dorylaimia</taxon>
        <taxon>Mermithida</taxon>
        <taxon>Mermithoidea</taxon>
        <taxon>Mermithidae</taxon>
        <taxon>Romanomermis</taxon>
    </lineage>
</organism>
<dbReference type="AlphaFoldDB" id="A0A915KUT6"/>
<dbReference type="OMA" id="VNAYDGC"/>
<feature type="domain" description="KY-like immunoglobulin-like" evidence="1">
    <location>
        <begin position="5"/>
        <end position="155"/>
    </location>
</feature>
<dbReference type="InterPro" id="IPR056564">
    <property type="entry name" value="Ig-like_KY"/>
</dbReference>
<evidence type="ECO:0000313" key="2">
    <source>
        <dbReference type="Proteomes" id="UP000887565"/>
    </source>
</evidence>
<proteinExistence type="predicted"/>
<dbReference type="WBParaSite" id="nRc.2.0.1.t41338-RA">
    <property type="protein sequence ID" value="nRc.2.0.1.t41338-RA"/>
    <property type="gene ID" value="nRc.2.0.1.g41338"/>
</dbReference>
<sequence>NEISLQQFENLPFVRSLFFRYNLNFSPPNLPAVLVADGAGTSNVSLRAPNKLNTDQRLLLFHYNLKFYDSNVNAYDGCDLKRFVMQSTTSCADASQFDLVHFRIHLPCSGDFLLDIFAHETTRNEYLRGKPLKFKSVCKWKIIAPQSNSIMVPLPECAGGEWGPEKARRLFFMRPLTHQEPIVNHSLMTSSPTLKISFKL</sequence>
<accession>A0A915KUT6</accession>
<evidence type="ECO:0000259" key="1">
    <source>
        <dbReference type="Pfam" id="PF23265"/>
    </source>
</evidence>
<dbReference type="PANTHER" id="PTHR47020">
    <property type="entry name" value="HILLARIN"/>
    <property type="match status" value="1"/>
</dbReference>
<dbReference type="Proteomes" id="UP000887565">
    <property type="component" value="Unplaced"/>
</dbReference>
<keyword evidence="2" id="KW-1185">Reference proteome</keyword>
<dbReference type="Pfam" id="PF23265">
    <property type="entry name" value="Ig-like_KY"/>
    <property type="match status" value="1"/>
</dbReference>
<reference evidence="3" key="1">
    <citation type="submission" date="2022-11" db="UniProtKB">
        <authorList>
            <consortium name="WormBaseParasite"/>
        </authorList>
    </citation>
    <scope>IDENTIFICATION</scope>
</reference>
<dbReference type="PANTHER" id="PTHR47020:SF1">
    <property type="entry name" value="HILLARIN"/>
    <property type="match status" value="1"/>
</dbReference>
<protein>
    <recommendedName>
        <fullName evidence="1">KY-like immunoglobulin-like domain-containing protein</fullName>
    </recommendedName>
</protein>
<name>A0A915KUT6_ROMCU</name>
<evidence type="ECO:0000313" key="3">
    <source>
        <dbReference type="WBParaSite" id="nRc.2.0.1.t41338-RA"/>
    </source>
</evidence>